<keyword evidence="3 6" id="KW-0863">Zinc-finger</keyword>
<evidence type="ECO:0000256" key="3">
    <source>
        <dbReference type="ARBA" id="ARBA00022771"/>
    </source>
</evidence>
<dbReference type="SUPFAM" id="SSF57716">
    <property type="entry name" value="Glucocorticoid receptor-like (DNA-binding domain)"/>
    <property type="match status" value="1"/>
</dbReference>
<proteinExistence type="predicted"/>
<dbReference type="InterPro" id="IPR027805">
    <property type="entry name" value="Transposase_HTH_dom"/>
</dbReference>
<protein>
    <recommendedName>
        <fullName evidence="7">THAP-type domain-containing protein</fullName>
    </recommendedName>
</protein>
<dbReference type="PANTHER" id="PTHR23080">
    <property type="entry name" value="THAP DOMAIN PROTEIN"/>
    <property type="match status" value="1"/>
</dbReference>
<dbReference type="GO" id="GO:0008270">
    <property type="term" value="F:zinc ion binding"/>
    <property type="evidence" value="ECO:0007669"/>
    <property type="project" value="UniProtKB-KW"/>
</dbReference>
<evidence type="ECO:0000313" key="8">
    <source>
        <dbReference type="EMBL" id="CAG2206709.1"/>
    </source>
</evidence>
<evidence type="ECO:0000256" key="5">
    <source>
        <dbReference type="ARBA" id="ARBA00023125"/>
    </source>
</evidence>
<dbReference type="InterPro" id="IPR027806">
    <property type="entry name" value="HARBI1_dom"/>
</dbReference>
<dbReference type="Pfam" id="PF13359">
    <property type="entry name" value="DDE_Tnp_4"/>
    <property type="match status" value="1"/>
</dbReference>
<accession>A0A8S3RIG4</accession>
<evidence type="ECO:0000259" key="7">
    <source>
        <dbReference type="PROSITE" id="PS50950"/>
    </source>
</evidence>
<keyword evidence="4" id="KW-0862">Zinc</keyword>
<dbReference type="Pfam" id="PF13613">
    <property type="entry name" value="HTH_Tnp_4"/>
    <property type="match status" value="1"/>
</dbReference>
<dbReference type="GO" id="GO:0003677">
    <property type="term" value="F:DNA binding"/>
    <property type="evidence" value="ECO:0007669"/>
    <property type="project" value="UniProtKB-UniRule"/>
</dbReference>
<gene>
    <name evidence="8" type="ORF">MEDL_21009</name>
</gene>
<comment type="cofactor">
    <cofactor evidence="1">
        <name>a divalent metal cation</name>
        <dbReference type="ChEBI" id="CHEBI:60240"/>
    </cofactor>
</comment>
<dbReference type="OrthoDB" id="6272738at2759"/>
<keyword evidence="9" id="KW-1185">Reference proteome</keyword>
<evidence type="ECO:0000256" key="4">
    <source>
        <dbReference type="ARBA" id="ARBA00022833"/>
    </source>
</evidence>
<feature type="domain" description="THAP-type" evidence="7">
    <location>
        <begin position="1"/>
        <end position="80"/>
    </location>
</feature>
<comment type="caution">
    <text evidence="8">The sequence shown here is derived from an EMBL/GenBank/DDBJ whole genome shotgun (WGS) entry which is preliminary data.</text>
</comment>
<dbReference type="EMBL" id="CAJPWZ010001058">
    <property type="protein sequence ID" value="CAG2206709.1"/>
    <property type="molecule type" value="Genomic_DNA"/>
</dbReference>
<evidence type="ECO:0000256" key="6">
    <source>
        <dbReference type="PROSITE-ProRule" id="PRU00309"/>
    </source>
</evidence>
<dbReference type="Pfam" id="PF05485">
    <property type="entry name" value="THAP"/>
    <property type="match status" value="1"/>
</dbReference>
<name>A0A8S3RIG4_MYTED</name>
<sequence>MPTRCCVPGCSVSGGHKFPSNPELCLKWRVALKRSDPTKGLWKPGKHDIVCHQHFTVNDYKETLLGDRSRLKVDAVPSVFSFRPKINIVSPRGLRMQSRKATSVDKALDQGVQQEVEIESTPNSTNISIPSEPDVHVPKDMEIQCELLGRYSIENFMDNPKAVSFYTGFKSYEHFMFLFHALGPAAYELKYKCSTLHPSDQLFITLIKLRCAKEDVELSLLFNLSVSTIARIFNTWINFLYFQLNELNIWPSRDIVDKHMPVDFKRKFPRTRVILDATEIPIQKSQDVNIQSVTWSSYKHKNTVKTMVGCTPRGAISYISDCYGGSTSDRQIIEDSSLLDNTRFESGDSIMADRGIMVQDLFANNDVYVNTPTMLKGKSQLEPEEIVRDRRVASKRIHIERVIGLAKRFKILKSELPNTKLSLSNRIVFVCFALTNFKNAIVDKFA</sequence>
<dbReference type="Proteomes" id="UP000683360">
    <property type="component" value="Unassembled WGS sequence"/>
</dbReference>
<dbReference type="SMART" id="SM00980">
    <property type="entry name" value="THAP"/>
    <property type="match status" value="1"/>
</dbReference>
<dbReference type="AlphaFoldDB" id="A0A8S3RIG4"/>
<evidence type="ECO:0000256" key="1">
    <source>
        <dbReference type="ARBA" id="ARBA00001968"/>
    </source>
</evidence>
<evidence type="ECO:0000256" key="2">
    <source>
        <dbReference type="ARBA" id="ARBA00022723"/>
    </source>
</evidence>
<reference evidence="8" key="1">
    <citation type="submission" date="2021-03" db="EMBL/GenBank/DDBJ databases">
        <authorList>
            <person name="Bekaert M."/>
        </authorList>
    </citation>
    <scope>NUCLEOTIDE SEQUENCE</scope>
</reference>
<keyword evidence="5 6" id="KW-0238">DNA-binding</keyword>
<dbReference type="PROSITE" id="PS50950">
    <property type="entry name" value="ZF_THAP"/>
    <property type="match status" value="1"/>
</dbReference>
<dbReference type="InterPro" id="IPR006612">
    <property type="entry name" value="THAP_Znf"/>
</dbReference>
<keyword evidence="2" id="KW-0479">Metal-binding</keyword>
<organism evidence="8 9">
    <name type="scientific">Mytilus edulis</name>
    <name type="common">Blue mussel</name>
    <dbReference type="NCBI Taxonomy" id="6550"/>
    <lineage>
        <taxon>Eukaryota</taxon>
        <taxon>Metazoa</taxon>
        <taxon>Spiralia</taxon>
        <taxon>Lophotrochozoa</taxon>
        <taxon>Mollusca</taxon>
        <taxon>Bivalvia</taxon>
        <taxon>Autobranchia</taxon>
        <taxon>Pteriomorphia</taxon>
        <taxon>Mytilida</taxon>
        <taxon>Mytiloidea</taxon>
        <taxon>Mytilidae</taxon>
        <taxon>Mytilinae</taxon>
        <taxon>Mytilus</taxon>
    </lineage>
</organism>
<evidence type="ECO:0000313" key="9">
    <source>
        <dbReference type="Proteomes" id="UP000683360"/>
    </source>
</evidence>